<accession>A0A378NBE5</accession>
<dbReference type="InterPro" id="IPR054822">
    <property type="entry name" value="DsrO-like"/>
</dbReference>
<feature type="domain" description="4Fe-4S ferredoxin-type" evidence="5">
    <location>
        <begin position="121"/>
        <end position="150"/>
    </location>
</feature>
<dbReference type="GO" id="GO:0051539">
    <property type="term" value="F:4 iron, 4 sulfur cluster binding"/>
    <property type="evidence" value="ECO:0007669"/>
    <property type="project" value="UniProtKB-KW"/>
</dbReference>
<protein>
    <submittedName>
        <fullName evidence="7">Dimethylsulfide iron-sulfur subunit</fullName>
    </submittedName>
</protein>
<dbReference type="STRING" id="75985.WC39_10225"/>
<keyword evidence="2" id="KW-0479">Metal-binding</keyword>
<keyword evidence="3" id="KW-0408">Iron</keyword>
<organism evidence="7 8">
    <name type="scientific">Mannheimia haemolytica</name>
    <name type="common">Pasteurella haemolytica</name>
    <dbReference type="NCBI Taxonomy" id="75985"/>
    <lineage>
        <taxon>Bacteria</taxon>
        <taxon>Pseudomonadati</taxon>
        <taxon>Pseudomonadota</taxon>
        <taxon>Gammaproteobacteria</taxon>
        <taxon>Pasteurellales</taxon>
        <taxon>Pasteurellaceae</taxon>
        <taxon>Mannheimia</taxon>
    </lineage>
</organism>
<dbReference type="Gene3D" id="3.30.70.20">
    <property type="match status" value="2"/>
</dbReference>
<evidence type="ECO:0000313" key="8">
    <source>
        <dbReference type="Proteomes" id="UP000254031"/>
    </source>
</evidence>
<dbReference type="NCBIfam" id="NF011569">
    <property type="entry name" value="PRK14993.1"/>
    <property type="match status" value="1"/>
</dbReference>
<feature type="domain" description="4Fe-4S ferredoxin-type" evidence="5">
    <location>
        <begin position="43"/>
        <end position="73"/>
    </location>
</feature>
<dbReference type="CDD" id="cd10551">
    <property type="entry name" value="PsrB"/>
    <property type="match status" value="1"/>
</dbReference>
<evidence type="ECO:0000313" key="7">
    <source>
        <dbReference type="EMBL" id="STY65762.1"/>
    </source>
</evidence>
<gene>
    <name evidence="7" type="primary">ddhB</name>
    <name evidence="6" type="ORF">NCTC10638_01871</name>
    <name evidence="7" type="ORF">NCTC9380_01031</name>
</gene>
<dbReference type="PROSITE" id="PS51379">
    <property type="entry name" value="4FE4S_FER_2"/>
    <property type="match status" value="2"/>
</dbReference>
<dbReference type="Proteomes" id="UP000254031">
    <property type="component" value="Unassembled WGS sequence"/>
</dbReference>
<dbReference type="EMBL" id="UGPL01000006">
    <property type="protein sequence ID" value="STY65762.1"/>
    <property type="molecule type" value="Genomic_DNA"/>
</dbReference>
<dbReference type="KEGG" id="mhay:VK67_10225"/>
<dbReference type="RefSeq" id="WP_006249109.1">
    <property type="nucleotide sequence ID" value="NZ_CP011098.1"/>
</dbReference>
<dbReference type="SUPFAM" id="SSF54862">
    <property type="entry name" value="4Fe-4S ferredoxins"/>
    <property type="match status" value="1"/>
</dbReference>
<dbReference type="PROSITE" id="PS00198">
    <property type="entry name" value="4FE4S_FER_1"/>
    <property type="match status" value="1"/>
</dbReference>
<dbReference type="Proteomes" id="UP000254802">
    <property type="component" value="Unassembled WGS sequence"/>
</dbReference>
<dbReference type="PROSITE" id="PS51318">
    <property type="entry name" value="TAT"/>
    <property type="match status" value="1"/>
</dbReference>
<dbReference type="PANTHER" id="PTHR43177:SF9">
    <property type="entry name" value="PROTEIN NRFC"/>
    <property type="match status" value="1"/>
</dbReference>
<evidence type="ECO:0000313" key="9">
    <source>
        <dbReference type="Proteomes" id="UP000254802"/>
    </source>
</evidence>
<dbReference type="KEGG" id="mhaq:WC39_10225"/>
<proteinExistence type="predicted"/>
<dbReference type="Pfam" id="PF13247">
    <property type="entry name" value="Fer4_11"/>
    <property type="match status" value="1"/>
</dbReference>
<evidence type="ECO:0000256" key="2">
    <source>
        <dbReference type="ARBA" id="ARBA00022723"/>
    </source>
</evidence>
<evidence type="ECO:0000256" key="1">
    <source>
        <dbReference type="ARBA" id="ARBA00022485"/>
    </source>
</evidence>
<evidence type="ECO:0000256" key="3">
    <source>
        <dbReference type="ARBA" id="ARBA00023004"/>
    </source>
</evidence>
<sequence>MDLSKRSFLKELSALTVGASFVPLQSAQAFMPAWREGDENKRYAMLIDLRKCIGCQACTVSCSVENATPLHSFRTTVRQYEITNGTQVVNNVVLPRLCNHCDQPPCVPVCPVQATFQRKDGVVVINNEQCIGCGYCVQACPYDARFINEETKTADKCTFCTHRLEVGLLPACVESCVGGARVIGDLNDPKSQISQLYQAHKDDLKVLKPEAGTVPHVFYVGLDDDAFVSKIDGQPMLWTGEA</sequence>
<evidence type="ECO:0000259" key="5">
    <source>
        <dbReference type="PROSITE" id="PS51379"/>
    </source>
</evidence>
<dbReference type="PANTHER" id="PTHR43177">
    <property type="entry name" value="PROTEIN NRFC"/>
    <property type="match status" value="1"/>
</dbReference>
<dbReference type="InterPro" id="IPR017896">
    <property type="entry name" value="4Fe4S_Fe-S-bd"/>
</dbReference>
<dbReference type="InterPro" id="IPR017900">
    <property type="entry name" value="4Fe4S_Fe_S_CS"/>
</dbReference>
<keyword evidence="4" id="KW-0411">Iron-sulfur</keyword>
<dbReference type="EMBL" id="UGPN01000002">
    <property type="protein sequence ID" value="STY60665.1"/>
    <property type="molecule type" value="Genomic_DNA"/>
</dbReference>
<name>A0A378NBE5_MANHA</name>
<dbReference type="InterPro" id="IPR050954">
    <property type="entry name" value="ET_IronSulfur_Cluster-Binding"/>
</dbReference>
<dbReference type="InterPro" id="IPR006311">
    <property type="entry name" value="TAT_signal"/>
</dbReference>
<keyword evidence="1" id="KW-0004">4Fe-4S</keyword>
<reference evidence="8 9" key="1">
    <citation type="submission" date="2018-06" db="EMBL/GenBank/DDBJ databases">
        <authorList>
            <consortium name="Pathogen Informatics"/>
            <person name="Doyle S."/>
        </authorList>
    </citation>
    <scope>NUCLEOTIDE SEQUENCE [LARGE SCALE GENOMIC DNA]</scope>
    <source>
        <strain evidence="6 9">NCTC10638</strain>
        <strain evidence="7 8">NCTC9380</strain>
    </source>
</reference>
<dbReference type="GO" id="GO:0046872">
    <property type="term" value="F:metal ion binding"/>
    <property type="evidence" value="ECO:0007669"/>
    <property type="project" value="UniProtKB-KW"/>
</dbReference>
<dbReference type="NCBIfam" id="NF045797">
    <property type="entry name" value="DsrO"/>
    <property type="match status" value="1"/>
</dbReference>
<evidence type="ECO:0000313" key="6">
    <source>
        <dbReference type="EMBL" id="STY60665.1"/>
    </source>
</evidence>
<dbReference type="AlphaFoldDB" id="A0A378NBE5"/>
<evidence type="ECO:0000256" key="4">
    <source>
        <dbReference type="ARBA" id="ARBA00023014"/>
    </source>
</evidence>